<feature type="transmembrane region" description="Helical" evidence="1">
    <location>
        <begin position="206"/>
        <end position="223"/>
    </location>
</feature>
<reference evidence="2 3" key="1">
    <citation type="journal article" date="2016" name="Int. J. Syst. Evol. Microbiol.">
        <title>Panacibacter ginsenosidivorans gen. nov., sp. nov., with ginsenoside converting activity isolated from soil of a ginseng field.</title>
        <authorList>
            <person name="Siddiqi M.Z."/>
            <person name="Muhammad Shafi S."/>
            <person name="Choi K.D."/>
            <person name="Im W.T."/>
        </authorList>
    </citation>
    <scope>NUCLEOTIDE SEQUENCE [LARGE SCALE GENOMIC DNA]</scope>
    <source>
        <strain evidence="2 3">Gsoil1550</strain>
    </source>
</reference>
<feature type="transmembrane region" description="Helical" evidence="1">
    <location>
        <begin position="128"/>
        <end position="152"/>
    </location>
</feature>
<sequence>MREIFTDKNYITGKLIFFAKLLLIVALIIFFAPLFILPFFNHPCADDYICGYHLNTKGFWEYQQFIYNNWGGRFAATFTGSLFAKNNYLYDHYYMHSILLLLLNILSVFFMITVANKYVLKDEHLKKNIVWVCLLYTSLQVCCLVEPSTYIFWFSSAITYQLPVILLQLQLGLWIMVMHTDKAFTKYIAYILLPLMVIIVNGFNELFIIAQAVLLLVVFLSGAGKRISKIFIAIVLLCFVASALVVVLSPGIQSRTAIIEPKGILVGGVAMGYHVAESLWSICMNPFAWFAMSCVFLFGNYRREKLKDLHLIKVFLKRRWLLPAVIVLFLLVAVGIAVTGLKGGVIPDRYINGITSISVTMMLLIAFTEGIALNNFTIKIFSQPVQLFMIIIFFISLLANNYLRDAYKSLIAAPLYDAVMDDRESSLKKAALNKQPAVLESYNNSMQQHLQNEYGHSTKTLYDLVQQKPSFIFFEDDLATEYSIETLKNFYGVDSIIVK</sequence>
<keyword evidence="1" id="KW-1133">Transmembrane helix</keyword>
<name>A0A5B8V7N8_9BACT</name>
<accession>A0A5B8V7N8</accession>
<feature type="transmembrane region" description="Helical" evidence="1">
    <location>
        <begin position="320"/>
        <end position="338"/>
    </location>
</feature>
<protein>
    <recommendedName>
        <fullName evidence="4">YfhO family protein</fullName>
    </recommendedName>
</protein>
<keyword evidence="3" id="KW-1185">Reference proteome</keyword>
<proteinExistence type="predicted"/>
<feature type="transmembrane region" description="Helical" evidence="1">
    <location>
        <begin position="230"/>
        <end position="252"/>
    </location>
</feature>
<feature type="transmembrane region" description="Helical" evidence="1">
    <location>
        <begin position="21"/>
        <end position="40"/>
    </location>
</feature>
<feature type="transmembrane region" description="Helical" evidence="1">
    <location>
        <begin position="385"/>
        <end position="403"/>
    </location>
</feature>
<feature type="transmembrane region" description="Helical" evidence="1">
    <location>
        <begin position="350"/>
        <end position="373"/>
    </location>
</feature>
<evidence type="ECO:0000313" key="3">
    <source>
        <dbReference type="Proteomes" id="UP000321533"/>
    </source>
</evidence>
<keyword evidence="1" id="KW-0812">Transmembrane</keyword>
<dbReference type="KEGG" id="pgin:FRZ67_05700"/>
<feature type="transmembrane region" description="Helical" evidence="1">
    <location>
        <begin position="184"/>
        <end position="200"/>
    </location>
</feature>
<feature type="transmembrane region" description="Helical" evidence="1">
    <location>
        <begin position="93"/>
        <end position="116"/>
    </location>
</feature>
<evidence type="ECO:0008006" key="4">
    <source>
        <dbReference type="Google" id="ProtNLM"/>
    </source>
</evidence>
<dbReference type="RefSeq" id="WP_147188621.1">
    <property type="nucleotide sequence ID" value="NZ_CP042435.1"/>
</dbReference>
<organism evidence="2 3">
    <name type="scientific">Panacibacter ginsenosidivorans</name>
    <dbReference type="NCBI Taxonomy" id="1813871"/>
    <lineage>
        <taxon>Bacteria</taxon>
        <taxon>Pseudomonadati</taxon>
        <taxon>Bacteroidota</taxon>
        <taxon>Chitinophagia</taxon>
        <taxon>Chitinophagales</taxon>
        <taxon>Chitinophagaceae</taxon>
        <taxon>Panacibacter</taxon>
    </lineage>
</organism>
<dbReference type="EMBL" id="CP042435">
    <property type="protein sequence ID" value="QEC66821.1"/>
    <property type="molecule type" value="Genomic_DNA"/>
</dbReference>
<feature type="transmembrane region" description="Helical" evidence="1">
    <location>
        <begin position="279"/>
        <end position="299"/>
    </location>
</feature>
<dbReference type="OrthoDB" id="1081881at2"/>
<keyword evidence="1" id="KW-0472">Membrane</keyword>
<evidence type="ECO:0000256" key="1">
    <source>
        <dbReference type="SAM" id="Phobius"/>
    </source>
</evidence>
<feature type="transmembrane region" description="Helical" evidence="1">
    <location>
        <begin position="158"/>
        <end position="177"/>
    </location>
</feature>
<evidence type="ECO:0000313" key="2">
    <source>
        <dbReference type="EMBL" id="QEC66821.1"/>
    </source>
</evidence>
<dbReference type="AlphaFoldDB" id="A0A5B8V7N8"/>
<gene>
    <name evidence="2" type="ORF">FRZ67_05700</name>
</gene>
<dbReference type="Proteomes" id="UP000321533">
    <property type="component" value="Chromosome"/>
</dbReference>